<gene>
    <name evidence="1" type="ORF">AVEN_6963_1</name>
</gene>
<protein>
    <submittedName>
        <fullName evidence="1">Uncharacterized protein</fullName>
    </submittedName>
</protein>
<comment type="caution">
    <text evidence="1">The sequence shown here is derived from an EMBL/GenBank/DDBJ whole genome shotgun (WGS) entry which is preliminary data.</text>
</comment>
<dbReference type="AlphaFoldDB" id="A0A4Y2W6F0"/>
<dbReference type="EMBL" id="BGPR01056369">
    <property type="protein sequence ID" value="GBO32879.1"/>
    <property type="molecule type" value="Genomic_DNA"/>
</dbReference>
<keyword evidence="2" id="KW-1185">Reference proteome</keyword>
<name>A0A4Y2W6F0_ARAVE</name>
<dbReference type="Proteomes" id="UP000499080">
    <property type="component" value="Unassembled WGS sequence"/>
</dbReference>
<accession>A0A4Y2W6F0</accession>
<proteinExistence type="predicted"/>
<organism evidence="1 2">
    <name type="scientific">Araneus ventricosus</name>
    <name type="common">Orbweaver spider</name>
    <name type="synonym">Epeira ventricosa</name>
    <dbReference type="NCBI Taxonomy" id="182803"/>
    <lineage>
        <taxon>Eukaryota</taxon>
        <taxon>Metazoa</taxon>
        <taxon>Ecdysozoa</taxon>
        <taxon>Arthropoda</taxon>
        <taxon>Chelicerata</taxon>
        <taxon>Arachnida</taxon>
        <taxon>Araneae</taxon>
        <taxon>Araneomorphae</taxon>
        <taxon>Entelegynae</taxon>
        <taxon>Araneoidea</taxon>
        <taxon>Araneidae</taxon>
        <taxon>Araneus</taxon>
    </lineage>
</organism>
<sequence>MTLSNFREIFIGRGGPVVRCGLRVRRLQVRNPIPLKIRRVLGSLRDKSDDEGQKYFSWCGVWRGSLDGSASPGGIFTNPTLIELRQEIGQYDCSLRREPMTSSYGNYNKTSD</sequence>
<evidence type="ECO:0000313" key="1">
    <source>
        <dbReference type="EMBL" id="GBO32879.1"/>
    </source>
</evidence>
<evidence type="ECO:0000313" key="2">
    <source>
        <dbReference type="Proteomes" id="UP000499080"/>
    </source>
</evidence>
<reference evidence="1 2" key="1">
    <citation type="journal article" date="2019" name="Sci. Rep.">
        <title>Orb-weaving spider Araneus ventricosus genome elucidates the spidroin gene catalogue.</title>
        <authorList>
            <person name="Kono N."/>
            <person name="Nakamura H."/>
            <person name="Ohtoshi R."/>
            <person name="Moran D.A.P."/>
            <person name="Shinohara A."/>
            <person name="Yoshida Y."/>
            <person name="Fujiwara M."/>
            <person name="Mori M."/>
            <person name="Tomita M."/>
            <person name="Arakawa K."/>
        </authorList>
    </citation>
    <scope>NUCLEOTIDE SEQUENCE [LARGE SCALE GENOMIC DNA]</scope>
</reference>